<dbReference type="InterPro" id="IPR018200">
    <property type="entry name" value="USP_CS"/>
</dbReference>
<dbReference type="InterPro" id="IPR038765">
    <property type="entry name" value="Papain-like_cys_pep_sf"/>
</dbReference>
<dbReference type="GO" id="GO:0016579">
    <property type="term" value="P:protein deubiquitination"/>
    <property type="evidence" value="ECO:0007669"/>
    <property type="project" value="InterPro"/>
</dbReference>
<feature type="region of interest" description="Disordered" evidence="8">
    <location>
        <begin position="548"/>
        <end position="586"/>
    </location>
</feature>
<dbReference type="InterPro" id="IPR028889">
    <property type="entry name" value="USP"/>
</dbReference>
<dbReference type="InterPro" id="IPR050164">
    <property type="entry name" value="Peptidase_C19"/>
</dbReference>
<dbReference type="PANTHER" id="PTHR24006:SF758">
    <property type="entry name" value="UBIQUITIN CARBOXYL-TERMINAL HYDROLASE 36"/>
    <property type="match status" value="1"/>
</dbReference>
<dbReference type="SUPFAM" id="SSF54001">
    <property type="entry name" value="Cysteine proteinases"/>
    <property type="match status" value="1"/>
</dbReference>
<feature type="region of interest" description="Disordered" evidence="8">
    <location>
        <begin position="652"/>
        <end position="702"/>
    </location>
</feature>
<feature type="compositionally biased region" description="Basic residues" evidence="8">
    <location>
        <begin position="55"/>
        <end position="67"/>
    </location>
</feature>
<evidence type="ECO:0000256" key="1">
    <source>
        <dbReference type="ARBA" id="ARBA00000707"/>
    </source>
</evidence>
<keyword evidence="9" id="KW-0472">Membrane</keyword>
<keyword evidence="5 7" id="KW-0378">Hydrolase</keyword>
<feature type="region of interest" description="Disordered" evidence="8">
    <location>
        <begin position="617"/>
        <end position="638"/>
    </location>
</feature>
<reference evidence="11 12" key="1">
    <citation type="submission" date="2009-08" db="EMBL/GenBank/DDBJ databases">
        <title>The Genome Sequence of Spizellomyces punctatus strain DAOM BR117.</title>
        <authorList>
            <consortium name="The Broad Institute Genome Sequencing Platform"/>
            <person name="Russ C."/>
            <person name="Cuomo C."/>
            <person name="Shea T."/>
            <person name="Young S.K."/>
            <person name="Zeng Q."/>
            <person name="Koehrsen M."/>
            <person name="Haas B."/>
            <person name="Borodovsky M."/>
            <person name="Guigo R."/>
            <person name="Alvarado L."/>
            <person name="Berlin A."/>
            <person name="Bochicchio J."/>
            <person name="Borenstein D."/>
            <person name="Chapman S."/>
            <person name="Chen Z."/>
            <person name="Engels R."/>
            <person name="Freedman E."/>
            <person name="Gellesch M."/>
            <person name="Goldberg J."/>
            <person name="Griggs A."/>
            <person name="Gujja S."/>
            <person name="Heiman D."/>
            <person name="Hepburn T."/>
            <person name="Howarth C."/>
            <person name="Jen D."/>
            <person name="Larson L."/>
            <person name="Lewis B."/>
            <person name="Mehta T."/>
            <person name="Park D."/>
            <person name="Pearson M."/>
            <person name="Roberts A."/>
            <person name="Saif S."/>
            <person name="Shenoy N."/>
            <person name="Sisk P."/>
            <person name="Stolte C."/>
            <person name="Sykes S."/>
            <person name="Thomson T."/>
            <person name="Walk T."/>
            <person name="White J."/>
            <person name="Yandava C."/>
            <person name="Burger G."/>
            <person name="Gray M.W."/>
            <person name="Holland P.W.H."/>
            <person name="King N."/>
            <person name="Lang F.B.F."/>
            <person name="Roger A.J."/>
            <person name="Ruiz-Trillo I."/>
            <person name="Lander E."/>
            <person name="Nusbaum C."/>
        </authorList>
    </citation>
    <scope>NUCLEOTIDE SEQUENCE [LARGE SCALE GENOMIC DNA]</scope>
    <source>
        <strain evidence="11 12">DAOM BR117</strain>
    </source>
</reference>
<comment type="catalytic activity">
    <reaction evidence="1 7">
        <text>Thiol-dependent hydrolysis of ester, thioester, amide, peptide and isopeptide bonds formed by the C-terminal Gly of ubiquitin (a 76-residue protein attached to proteins as an intracellular targeting signal).</text>
        <dbReference type="EC" id="3.4.19.12"/>
    </reaction>
</comment>
<evidence type="ECO:0000256" key="2">
    <source>
        <dbReference type="ARBA" id="ARBA00009085"/>
    </source>
</evidence>
<feature type="compositionally biased region" description="Polar residues" evidence="8">
    <location>
        <begin position="744"/>
        <end position="762"/>
    </location>
</feature>
<feature type="region of interest" description="Disordered" evidence="8">
    <location>
        <begin position="740"/>
        <end position="762"/>
    </location>
</feature>
<keyword evidence="4 7" id="KW-0833">Ubl conjugation pathway</keyword>
<dbReference type="GO" id="GO:0005634">
    <property type="term" value="C:nucleus"/>
    <property type="evidence" value="ECO:0007669"/>
    <property type="project" value="TreeGrafter"/>
</dbReference>
<dbReference type="GO" id="GO:0006508">
    <property type="term" value="P:proteolysis"/>
    <property type="evidence" value="ECO:0007669"/>
    <property type="project" value="UniProtKB-KW"/>
</dbReference>
<keyword evidence="6 7" id="KW-0788">Thiol protease</keyword>
<organism evidence="11 12">
    <name type="scientific">Spizellomyces punctatus (strain DAOM BR117)</name>
    <dbReference type="NCBI Taxonomy" id="645134"/>
    <lineage>
        <taxon>Eukaryota</taxon>
        <taxon>Fungi</taxon>
        <taxon>Fungi incertae sedis</taxon>
        <taxon>Chytridiomycota</taxon>
        <taxon>Chytridiomycota incertae sedis</taxon>
        <taxon>Chytridiomycetes</taxon>
        <taxon>Spizellomycetales</taxon>
        <taxon>Spizellomycetaceae</taxon>
        <taxon>Spizellomyces</taxon>
    </lineage>
</organism>
<dbReference type="PROSITE" id="PS00973">
    <property type="entry name" value="USP_2"/>
    <property type="match status" value="1"/>
</dbReference>
<feature type="compositionally biased region" description="Low complexity" evidence="8">
    <location>
        <begin position="869"/>
        <end position="878"/>
    </location>
</feature>
<evidence type="ECO:0000256" key="9">
    <source>
        <dbReference type="SAM" id="Phobius"/>
    </source>
</evidence>
<dbReference type="PROSITE" id="PS00972">
    <property type="entry name" value="USP_1"/>
    <property type="match status" value="1"/>
</dbReference>
<feature type="transmembrane region" description="Helical" evidence="9">
    <location>
        <begin position="12"/>
        <end position="36"/>
    </location>
</feature>
<dbReference type="OMA" id="IATERWW"/>
<dbReference type="PROSITE" id="PS50235">
    <property type="entry name" value="USP_3"/>
    <property type="match status" value="1"/>
</dbReference>
<comment type="similarity">
    <text evidence="2 7">Belongs to the peptidase C19 family.</text>
</comment>
<feature type="compositionally biased region" description="Polar residues" evidence="8">
    <location>
        <begin position="887"/>
        <end position="898"/>
    </location>
</feature>
<dbReference type="Gene3D" id="3.90.70.10">
    <property type="entry name" value="Cysteine proteinases"/>
    <property type="match status" value="2"/>
</dbReference>
<evidence type="ECO:0000313" key="12">
    <source>
        <dbReference type="Proteomes" id="UP000053201"/>
    </source>
</evidence>
<feature type="domain" description="USP" evidence="10">
    <location>
        <begin position="96"/>
        <end position="942"/>
    </location>
</feature>
<dbReference type="InterPro" id="IPR001394">
    <property type="entry name" value="Peptidase_C19_UCH"/>
</dbReference>
<dbReference type="GO" id="GO:0005829">
    <property type="term" value="C:cytosol"/>
    <property type="evidence" value="ECO:0007669"/>
    <property type="project" value="TreeGrafter"/>
</dbReference>
<keyword evidence="9" id="KW-1133">Transmembrane helix</keyword>
<proteinExistence type="inferred from homology"/>
<keyword evidence="9" id="KW-0812">Transmembrane</keyword>
<dbReference type="AlphaFoldDB" id="A0A0L0HAR1"/>
<dbReference type="STRING" id="645134.A0A0L0HAR1"/>
<feature type="region of interest" description="Disordered" evidence="8">
    <location>
        <begin position="780"/>
        <end position="829"/>
    </location>
</feature>
<dbReference type="eggNOG" id="KOG1867">
    <property type="taxonomic scope" value="Eukaryota"/>
</dbReference>
<evidence type="ECO:0000256" key="5">
    <source>
        <dbReference type="ARBA" id="ARBA00022801"/>
    </source>
</evidence>
<evidence type="ECO:0000256" key="3">
    <source>
        <dbReference type="ARBA" id="ARBA00022670"/>
    </source>
</evidence>
<keyword evidence="12" id="KW-1185">Reference proteome</keyword>
<sequence>MPFGLEGFRQSSYLRSIFILNVGAGIVACVAAFGLWRLAAGSEADDDDESEHTSKARRRKQKSKKIKSGSDNGSWNRLGKGKWKWKADQDDTLYPAGLYNLGNTCFMNSVIQALSSLPIFCAYLRDRYAKHCADDLVNSGRDKALPVTEALLGLTDSLNELETSRKVLRPTSLMSALAVTNKSNRRLLCYEQQDAHELLQLVSSTISSEEFDDYGLLSLREVRGLAVTNDGRSPPNGQQISPVVFLGTKVDVVLSTRLRSPLTGLLAHKITCRICQYSSGIRHQTYDNLSLAIPPLRQCSLDTIIGAYVSPESIHDYKCDKCSLDATLKALDRDLVTQRSKIDGLKTARKRVNHQTRKKKAKKAINGTIVDGLHQGNETIPLIEMGEDVVDAISLEERSKAIGDELRNELQKLVSLEKDREVVEHAFKYDVDAELPDTVKRIKYASPLSSKETLIATAPPCLCLHMQRSVFHPTGAVMKNNCRIVFEEYLDLGPFCTGGDDGQYFGCGTSQQAWGSRTRVMSVLDGLGGAVGTTTILKLLNVSGEGGSQFGTADGPHLKHLTESGGVQHMDSNGSRERQEWDEKSGQLVHDSEGVTAGASLGATNEDGKAVKLGAPAATHRTQEETPDGDPKTISNGQSLMESTTFSTGLKGAAQLPSAGTDKSLADNDDGGTARCQIPNGVAKESTLTQAAPSSGDDEAEQEIVASLPNSAERRDAAEHVLQHDLQTGQNEPKNEVLSGAILPTSSDTPQTVSGNGKSSVTADIEATTLEDCIKIEDEDFPQLEEVPTEPQDTLDKSGSEVRKDDAGRIKGEEPPASKILKQSSSLPQPPYPYLYRLQSVVLHYGSHDSGHFVTYRRVKRPVTDKTDSVSSTSTTPLLRRRRRVNQPDTDADSSSSGCPADEDGDRWYRISDDRVDLVKDFEREVIEHGASYVYMLFYEKVLE</sequence>
<dbReference type="PANTHER" id="PTHR24006">
    <property type="entry name" value="UBIQUITIN CARBOXYL-TERMINAL HYDROLASE"/>
    <property type="match status" value="1"/>
</dbReference>
<dbReference type="Proteomes" id="UP000053201">
    <property type="component" value="Unassembled WGS sequence"/>
</dbReference>
<dbReference type="VEuPathDB" id="FungiDB:SPPG_06665"/>
<dbReference type="EC" id="3.4.19.12" evidence="7"/>
<dbReference type="Pfam" id="PF00443">
    <property type="entry name" value="UCH"/>
    <property type="match status" value="1"/>
</dbReference>
<evidence type="ECO:0000259" key="10">
    <source>
        <dbReference type="PROSITE" id="PS50235"/>
    </source>
</evidence>
<evidence type="ECO:0000313" key="11">
    <source>
        <dbReference type="EMBL" id="KNC98267.1"/>
    </source>
</evidence>
<keyword evidence="3 7" id="KW-0645">Protease</keyword>
<dbReference type="EMBL" id="KQ257461">
    <property type="protein sequence ID" value="KNC98267.1"/>
    <property type="molecule type" value="Genomic_DNA"/>
</dbReference>
<feature type="region of interest" description="Disordered" evidence="8">
    <location>
        <begin position="864"/>
        <end position="906"/>
    </location>
</feature>
<feature type="compositionally biased region" description="Basic and acidic residues" evidence="8">
    <location>
        <begin position="794"/>
        <end position="816"/>
    </location>
</feature>
<dbReference type="InParanoid" id="A0A0L0HAR1"/>
<evidence type="ECO:0000256" key="8">
    <source>
        <dbReference type="SAM" id="MobiDB-lite"/>
    </source>
</evidence>
<evidence type="ECO:0000256" key="6">
    <source>
        <dbReference type="ARBA" id="ARBA00022807"/>
    </source>
</evidence>
<evidence type="ECO:0000256" key="4">
    <source>
        <dbReference type="ARBA" id="ARBA00022786"/>
    </source>
</evidence>
<evidence type="ECO:0000256" key="7">
    <source>
        <dbReference type="RuleBase" id="RU366025"/>
    </source>
</evidence>
<name>A0A0L0HAR1_SPIPD</name>
<dbReference type="RefSeq" id="XP_016606307.1">
    <property type="nucleotide sequence ID" value="XM_016754867.1"/>
</dbReference>
<gene>
    <name evidence="11" type="ORF">SPPG_06665</name>
</gene>
<protein>
    <recommendedName>
        <fullName evidence="7">Ubiquitin carboxyl-terminal hydrolase</fullName>
        <ecNumber evidence="7">3.4.19.12</ecNumber>
    </recommendedName>
</protein>
<dbReference type="GO" id="GO:0004843">
    <property type="term" value="F:cysteine-type deubiquitinase activity"/>
    <property type="evidence" value="ECO:0007669"/>
    <property type="project" value="UniProtKB-UniRule"/>
</dbReference>
<feature type="compositionally biased region" description="Basic and acidic residues" evidence="8">
    <location>
        <begin position="574"/>
        <end position="586"/>
    </location>
</feature>
<dbReference type="OrthoDB" id="2020758at2759"/>
<accession>A0A0L0HAR1</accession>
<feature type="region of interest" description="Disordered" evidence="8">
    <location>
        <begin position="45"/>
        <end position="75"/>
    </location>
</feature>
<dbReference type="GeneID" id="27689955"/>